<feature type="domain" description="Peptidase S9 prolyl oligopeptidase catalytic" evidence="4">
    <location>
        <begin position="443"/>
        <end position="647"/>
    </location>
</feature>
<dbReference type="EMBL" id="CADCVW010000106">
    <property type="protein sequence ID" value="CAA9522705.1"/>
    <property type="molecule type" value="Genomic_DNA"/>
</dbReference>
<keyword evidence="2" id="KW-0645">Protease</keyword>
<evidence type="ECO:0000313" key="5">
    <source>
        <dbReference type="EMBL" id="CAA9522705.1"/>
    </source>
</evidence>
<dbReference type="SUPFAM" id="SSF82171">
    <property type="entry name" value="DPP6 N-terminal domain-like"/>
    <property type="match status" value="1"/>
</dbReference>
<proteinExistence type="predicted"/>
<keyword evidence="3" id="KW-0732">Signal</keyword>
<feature type="signal peptide" evidence="3">
    <location>
        <begin position="1"/>
        <end position="23"/>
    </location>
</feature>
<sequence length="662" mass="71380">MKLVKISALLGAALTTSPLGAQADPASPAAVPAPEAIVADGIPAVPAALARATKPYMESRSAGFLGWNPRTRGMLVATRFANTAQVHEVSMPGGARSQLTFEDEPVTQASYAEGRGDVLLVGKDVGGNEFFQVYALQGGRLNLLTDGKSRNTGGAWSADGRLFGYSSTRRNGQDTDLYVMDPRASGSDRMVAQVSGGGWAIADFSPDNRRALVFNYLSVNESELHELDLQTRQLRLLTPKGAEKVAYGGAQYGPDGTIYVTTDRGGEYRRLAVLDPRNGTTRAINPEARWDVESFDVADDGSFIAYAVNEEGVSRLRLLNPRTGRAMGEAKLPAGTIGGVDAAPWGQVGFTLTSAKSPADAHVLDPKTMRVTRWTFSETGGLDPSANVEPELVRVKSFDGEEVSGFLYRPDARRFPGRRPLIVNIHGGPEGQSRPGFLGRTNYLINELGVAVFYPNVRGSTGFGKRFVALDNGAFKREDSVQDIGAFLDRLGADRGVDAGRIAVTGGSYGGYMCYASAIRYGERLKGANCIVAISDFNTFLENTQGYRRDLRRVEYGDERVPEQRAKLAEISPLRRAKEIRIPLMVVTGGNDPRVPASEADQMVQAVRGNGRPAWHLLAKNEGHGFAKKENADYQFWTSLMFWQQNLLGQGGAGAATATGSR</sequence>
<dbReference type="PANTHER" id="PTHR42776">
    <property type="entry name" value="SERINE PEPTIDASE S9 FAMILY MEMBER"/>
    <property type="match status" value="1"/>
</dbReference>
<evidence type="ECO:0000256" key="1">
    <source>
        <dbReference type="ARBA" id="ARBA00022801"/>
    </source>
</evidence>
<accession>A0A6J4TGD7</accession>
<evidence type="ECO:0000256" key="2">
    <source>
        <dbReference type="ARBA" id="ARBA00022825"/>
    </source>
</evidence>
<evidence type="ECO:0000256" key="3">
    <source>
        <dbReference type="SAM" id="SignalP"/>
    </source>
</evidence>
<dbReference type="Pfam" id="PF00326">
    <property type="entry name" value="Peptidase_S9"/>
    <property type="match status" value="1"/>
</dbReference>
<dbReference type="GO" id="GO:0006508">
    <property type="term" value="P:proteolysis"/>
    <property type="evidence" value="ECO:0007669"/>
    <property type="project" value="InterPro"/>
</dbReference>
<dbReference type="SUPFAM" id="SSF53474">
    <property type="entry name" value="alpha/beta-Hydrolases"/>
    <property type="match status" value="1"/>
</dbReference>
<dbReference type="PANTHER" id="PTHR42776:SF27">
    <property type="entry name" value="DIPEPTIDYL PEPTIDASE FAMILY MEMBER 6"/>
    <property type="match status" value="1"/>
</dbReference>
<evidence type="ECO:0000259" key="4">
    <source>
        <dbReference type="Pfam" id="PF00326"/>
    </source>
</evidence>
<dbReference type="GO" id="GO:0004252">
    <property type="term" value="F:serine-type endopeptidase activity"/>
    <property type="evidence" value="ECO:0007669"/>
    <property type="project" value="TreeGrafter"/>
</dbReference>
<feature type="chain" id="PRO_5026932954" description="Peptidase S9 prolyl oligopeptidase catalytic domain-containing protein" evidence="3">
    <location>
        <begin position="24"/>
        <end position="662"/>
    </location>
</feature>
<dbReference type="InterPro" id="IPR011659">
    <property type="entry name" value="WD40"/>
</dbReference>
<dbReference type="Gene3D" id="2.120.10.30">
    <property type="entry name" value="TolB, C-terminal domain"/>
    <property type="match status" value="1"/>
</dbReference>
<dbReference type="AlphaFoldDB" id="A0A6J4TGD7"/>
<dbReference type="Pfam" id="PF07676">
    <property type="entry name" value="PD40"/>
    <property type="match status" value="1"/>
</dbReference>
<organism evidence="5">
    <name type="scientific">uncultured Sphingomonadaceae bacterium</name>
    <dbReference type="NCBI Taxonomy" id="169976"/>
    <lineage>
        <taxon>Bacteria</taxon>
        <taxon>Pseudomonadati</taxon>
        <taxon>Pseudomonadota</taxon>
        <taxon>Alphaproteobacteria</taxon>
        <taxon>Sphingomonadales</taxon>
        <taxon>Sphingomonadaceae</taxon>
        <taxon>environmental samples</taxon>
    </lineage>
</organism>
<dbReference type="Gene3D" id="3.40.50.1820">
    <property type="entry name" value="alpha/beta hydrolase"/>
    <property type="match status" value="1"/>
</dbReference>
<gene>
    <name evidence="5" type="ORF">AVDCRST_MAG39-2875</name>
</gene>
<dbReference type="InterPro" id="IPR029058">
    <property type="entry name" value="AB_hydrolase_fold"/>
</dbReference>
<keyword evidence="2" id="KW-0720">Serine protease</keyword>
<protein>
    <recommendedName>
        <fullName evidence="4">Peptidase S9 prolyl oligopeptidase catalytic domain-containing protein</fullName>
    </recommendedName>
</protein>
<name>A0A6J4TGD7_9SPHN</name>
<dbReference type="InterPro" id="IPR001375">
    <property type="entry name" value="Peptidase_S9_cat"/>
</dbReference>
<keyword evidence="1" id="KW-0378">Hydrolase</keyword>
<reference evidence="5" key="1">
    <citation type="submission" date="2020-02" db="EMBL/GenBank/DDBJ databases">
        <authorList>
            <person name="Meier V. D."/>
        </authorList>
    </citation>
    <scope>NUCLEOTIDE SEQUENCE</scope>
    <source>
        <strain evidence="5">AVDCRST_MAG39</strain>
    </source>
</reference>
<dbReference type="InterPro" id="IPR011042">
    <property type="entry name" value="6-blade_b-propeller_TolB-like"/>
</dbReference>